<keyword evidence="1" id="KW-0812">Transmembrane</keyword>
<keyword evidence="1" id="KW-1133">Transmembrane helix</keyword>
<accession>A0A8S5PAZ1</accession>
<feature type="transmembrane region" description="Helical" evidence="1">
    <location>
        <begin position="7"/>
        <end position="31"/>
    </location>
</feature>
<reference evidence="2" key="1">
    <citation type="journal article" date="2021" name="Proc. Natl. Acad. Sci. U.S.A.">
        <title>A Catalog of Tens of Thousands of Viruses from Human Metagenomes Reveals Hidden Associations with Chronic Diseases.</title>
        <authorList>
            <person name="Tisza M.J."/>
            <person name="Buck C.B."/>
        </authorList>
    </citation>
    <scope>NUCLEOTIDE SEQUENCE</scope>
    <source>
        <strain evidence="2">CtmpG14</strain>
    </source>
</reference>
<feature type="transmembrane region" description="Helical" evidence="1">
    <location>
        <begin position="37"/>
        <end position="56"/>
    </location>
</feature>
<name>A0A8S5PAZ1_9CAUD</name>
<evidence type="ECO:0000256" key="1">
    <source>
        <dbReference type="SAM" id="Phobius"/>
    </source>
</evidence>
<proteinExistence type="predicted"/>
<organism evidence="2">
    <name type="scientific">Siphoviridae sp. ctmpG14</name>
    <dbReference type="NCBI Taxonomy" id="2825654"/>
    <lineage>
        <taxon>Viruses</taxon>
        <taxon>Duplodnaviria</taxon>
        <taxon>Heunggongvirae</taxon>
        <taxon>Uroviricota</taxon>
        <taxon>Caudoviricetes</taxon>
    </lineage>
</organism>
<protein>
    <submittedName>
        <fullName evidence="2">Uncharacterized protein</fullName>
    </submittedName>
</protein>
<evidence type="ECO:0000313" key="2">
    <source>
        <dbReference type="EMBL" id="DAE04146.1"/>
    </source>
</evidence>
<dbReference type="EMBL" id="BK015384">
    <property type="protein sequence ID" value="DAE04146.1"/>
    <property type="molecule type" value="Genomic_DNA"/>
</dbReference>
<sequence>MKTFFGFLYHLVGLMAGAGGLMAFVVGLIVAWDKNHYLALSIFLVAVISALVVTIFSKQL</sequence>
<keyword evidence="1" id="KW-0472">Membrane</keyword>